<feature type="compositionally biased region" description="Basic and acidic residues" evidence="1">
    <location>
        <begin position="35"/>
        <end position="52"/>
    </location>
</feature>
<name>A0ABY1WZG9_9HYPH</name>
<dbReference type="Proteomes" id="UP000291659">
    <property type="component" value="Unassembled WGS sequence"/>
</dbReference>
<keyword evidence="3" id="KW-1185">Reference proteome</keyword>
<organism evidence="2 3">
    <name type="scientific">Rhizobium ruizarguesonis</name>
    <dbReference type="NCBI Taxonomy" id="2081791"/>
    <lineage>
        <taxon>Bacteria</taxon>
        <taxon>Pseudomonadati</taxon>
        <taxon>Pseudomonadota</taxon>
        <taxon>Alphaproteobacteria</taxon>
        <taxon>Hyphomicrobiales</taxon>
        <taxon>Rhizobiaceae</taxon>
        <taxon>Rhizobium/Agrobacterium group</taxon>
        <taxon>Rhizobium</taxon>
    </lineage>
</organism>
<accession>A0ABY1WZG9</accession>
<evidence type="ECO:0000313" key="2">
    <source>
        <dbReference type="EMBL" id="TAX66416.1"/>
    </source>
</evidence>
<dbReference type="EMBL" id="SIOX01000009">
    <property type="protein sequence ID" value="TAX66416.1"/>
    <property type="molecule type" value="Genomic_DNA"/>
</dbReference>
<evidence type="ECO:0000256" key="1">
    <source>
        <dbReference type="SAM" id="MobiDB-lite"/>
    </source>
</evidence>
<comment type="caution">
    <text evidence="2">The sequence shown here is derived from an EMBL/GenBank/DDBJ whole genome shotgun (WGS) entry which is preliminary data.</text>
</comment>
<reference evidence="2 3" key="1">
    <citation type="submission" date="2019-02" db="EMBL/GenBank/DDBJ databases">
        <title>The genomic architecture of introgression among sibling species of bacteria.</title>
        <authorList>
            <person name="Cavassim M.I.A."/>
            <person name="Moeskjaer S."/>
            <person name="Moslemi C."/>
            <person name="Fields B."/>
            <person name="Bachmann A."/>
            <person name="Vilhjalmsson B."/>
            <person name="Schierup M.H."/>
            <person name="Young J.P.W."/>
            <person name="Andersen S.U."/>
        </authorList>
    </citation>
    <scope>NUCLEOTIDE SEQUENCE [LARGE SCALE GENOMIC DNA]</scope>
    <source>
        <strain evidence="2 3">SM141A</strain>
    </source>
</reference>
<feature type="region of interest" description="Disordered" evidence="1">
    <location>
        <begin position="1"/>
        <end position="66"/>
    </location>
</feature>
<sequence>MFLAGQQSEILRRSSSPASMSTRFRQQFQGASQPDHYEDALPLDGYHERERASQGAVSVGLQTSDK</sequence>
<feature type="compositionally biased region" description="Polar residues" evidence="1">
    <location>
        <begin position="1"/>
        <end position="32"/>
    </location>
</feature>
<proteinExistence type="predicted"/>
<protein>
    <submittedName>
        <fullName evidence="2">Uncharacterized protein</fullName>
    </submittedName>
</protein>
<gene>
    <name evidence="2" type="ORF">ELH98_31495</name>
</gene>
<evidence type="ECO:0000313" key="3">
    <source>
        <dbReference type="Proteomes" id="UP000291659"/>
    </source>
</evidence>